<dbReference type="PROSITE" id="PS00109">
    <property type="entry name" value="PROTEIN_KINASE_TYR"/>
    <property type="match status" value="1"/>
</dbReference>
<dbReference type="CDD" id="cd00143">
    <property type="entry name" value="PP2Cc"/>
    <property type="match status" value="1"/>
</dbReference>
<dbReference type="InterPro" id="IPR008266">
    <property type="entry name" value="Tyr_kinase_AS"/>
</dbReference>
<dbReference type="SUPFAM" id="SSF81606">
    <property type="entry name" value="PP2C-like"/>
    <property type="match status" value="1"/>
</dbReference>
<evidence type="ECO:0000259" key="5">
    <source>
        <dbReference type="PROSITE" id="PS50011"/>
    </source>
</evidence>
<dbReference type="SMART" id="SM00331">
    <property type="entry name" value="PP2C_SIG"/>
    <property type="match status" value="1"/>
</dbReference>
<dbReference type="Pfam" id="PF00069">
    <property type="entry name" value="Pkinase"/>
    <property type="match status" value="1"/>
</dbReference>
<feature type="domain" description="PPM-type phosphatase" evidence="6">
    <location>
        <begin position="8"/>
        <end position="242"/>
    </location>
</feature>
<dbReference type="CDD" id="cd14014">
    <property type="entry name" value="STKc_PknB_like"/>
    <property type="match status" value="1"/>
</dbReference>
<dbReference type="PANTHER" id="PTHR43289">
    <property type="entry name" value="MITOGEN-ACTIVATED PROTEIN KINASE KINASE KINASE 20-RELATED"/>
    <property type="match status" value="1"/>
</dbReference>
<evidence type="ECO:0000256" key="2">
    <source>
        <dbReference type="ARBA" id="ARBA00022741"/>
    </source>
</evidence>
<dbReference type="InterPro" id="IPR036457">
    <property type="entry name" value="PPM-type-like_dom_sf"/>
</dbReference>
<keyword evidence="3 7" id="KW-0418">Kinase</keyword>
<dbReference type="InterPro" id="IPR001932">
    <property type="entry name" value="PPM-type_phosphatase-like_dom"/>
</dbReference>
<keyword evidence="2" id="KW-0547">Nucleotide-binding</keyword>
<organism evidence="7 8">
    <name type="scientific">Massilia cellulosiltytica</name>
    <dbReference type="NCBI Taxonomy" id="2683234"/>
    <lineage>
        <taxon>Bacteria</taxon>
        <taxon>Pseudomonadati</taxon>
        <taxon>Pseudomonadota</taxon>
        <taxon>Betaproteobacteria</taxon>
        <taxon>Burkholderiales</taxon>
        <taxon>Oxalobacteraceae</taxon>
        <taxon>Telluria group</taxon>
        <taxon>Massilia</taxon>
    </lineage>
</organism>
<dbReference type="Pfam" id="PF13672">
    <property type="entry name" value="PP2C_2"/>
    <property type="match status" value="1"/>
</dbReference>
<gene>
    <name evidence="7" type="ORF">GPY61_07780</name>
</gene>
<keyword evidence="4" id="KW-0067">ATP-binding</keyword>
<evidence type="ECO:0000259" key="6">
    <source>
        <dbReference type="PROSITE" id="PS51746"/>
    </source>
</evidence>
<keyword evidence="1" id="KW-0808">Transferase</keyword>
<evidence type="ECO:0000313" key="8">
    <source>
        <dbReference type="Proteomes" id="UP000443353"/>
    </source>
</evidence>
<dbReference type="AlphaFoldDB" id="A0A7X3FXL2"/>
<dbReference type="PANTHER" id="PTHR43289:SF6">
    <property type="entry name" value="SERINE_THREONINE-PROTEIN KINASE NEKL-3"/>
    <property type="match status" value="1"/>
</dbReference>
<evidence type="ECO:0000313" key="7">
    <source>
        <dbReference type="EMBL" id="MVW59828.1"/>
    </source>
</evidence>
<evidence type="ECO:0000256" key="3">
    <source>
        <dbReference type="ARBA" id="ARBA00022777"/>
    </source>
</evidence>
<dbReference type="PROSITE" id="PS51746">
    <property type="entry name" value="PPM_2"/>
    <property type="match status" value="1"/>
</dbReference>
<dbReference type="Gene3D" id="3.60.40.10">
    <property type="entry name" value="PPM-type phosphatase domain"/>
    <property type="match status" value="1"/>
</dbReference>
<dbReference type="GO" id="GO:0005524">
    <property type="term" value="F:ATP binding"/>
    <property type="evidence" value="ECO:0007669"/>
    <property type="project" value="UniProtKB-KW"/>
</dbReference>
<dbReference type="SMART" id="SM00332">
    <property type="entry name" value="PP2Cc"/>
    <property type="match status" value="1"/>
</dbReference>
<proteinExistence type="predicted"/>
<dbReference type="Gene3D" id="3.30.200.20">
    <property type="entry name" value="Phosphorylase Kinase, domain 1"/>
    <property type="match status" value="1"/>
</dbReference>
<evidence type="ECO:0000256" key="1">
    <source>
        <dbReference type="ARBA" id="ARBA00022679"/>
    </source>
</evidence>
<keyword evidence="8" id="KW-1185">Reference proteome</keyword>
<protein>
    <submittedName>
        <fullName evidence="7">Protein kinase</fullName>
    </submittedName>
</protein>
<sequence>MMQPLTLSVGQHTDRGRKAVNQDCHGVVIPRAPLAATKGAALALADGISSSAVSHVASATAVAAFLDDYYATADAWSVRTSAEKVLAAVNAWLYAQTRQGQDRADQDCGHVCTFSALVIKSNTAHLFHVGDARIYRVHAGAGGASLEQLTTDHRVWVSPERSYLSRALGVQDRIEIDYRAVALEAGDLFMLATDGVYEHVSGADVHAALQDAPDMDAAACRLVQRALANGSADNLTVQLVRIESLQAREASELLRQMAGLPLPPLLAPRAELDGYRIVREVHGSSRSHVYLAEDPHSGAQVILKTPSIDLAGDRAYMERFVMEEWIMGRVRSPHVVKPAPARRRGHVYVAAEYIEGVTLAQWLRSQPRPGLDAVRRIVDQVAKGLRAFHRLEMLHQDVRPENVMIDAAGNARIIDFGSVSVAGVVEMASHDEDWTLQGAALYAAPEYFLGERGTVRSDVFALGVLTYFMLTGELPYGVGIPRAAGRAAQRRLAYTPARAHDPSIPAWVDAALHKALQIDPRRRYEDVAEFVYDLHHPNSAFAQRTRTPLIERSPLLFWKAVSFGLGAALVADLALRR</sequence>
<evidence type="ECO:0000256" key="4">
    <source>
        <dbReference type="ARBA" id="ARBA00022840"/>
    </source>
</evidence>
<dbReference type="PROSITE" id="PS50011">
    <property type="entry name" value="PROTEIN_KINASE_DOM"/>
    <property type="match status" value="1"/>
</dbReference>
<dbReference type="SUPFAM" id="SSF56112">
    <property type="entry name" value="Protein kinase-like (PK-like)"/>
    <property type="match status" value="1"/>
</dbReference>
<dbReference type="Proteomes" id="UP000443353">
    <property type="component" value="Unassembled WGS sequence"/>
</dbReference>
<accession>A0A7X3FXL2</accession>
<dbReference type="EMBL" id="WSES01000002">
    <property type="protein sequence ID" value="MVW59828.1"/>
    <property type="molecule type" value="Genomic_DNA"/>
</dbReference>
<dbReference type="InterPro" id="IPR011009">
    <property type="entry name" value="Kinase-like_dom_sf"/>
</dbReference>
<dbReference type="RefSeq" id="WP_160407999.1">
    <property type="nucleotide sequence ID" value="NZ_WSES01000002.1"/>
</dbReference>
<dbReference type="Gene3D" id="1.10.510.10">
    <property type="entry name" value="Transferase(Phosphotransferase) domain 1"/>
    <property type="match status" value="1"/>
</dbReference>
<comment type="caution">
    <text evidence="7">The sequence shown here is derived from an EMBL/GenBank/DDBJ whole genome shotgun (WGS) entry which is preliminary data.</text>
</comment>
<dbReference type="InterPro" id="IPR000719">
    <property type="entry name" value="Prot_kinase_dom"/>
</dbReference>
<dbReference type="GO" id="GO:0004674">
    <property type="term" value="F:protein serine/threonine kinase activity"/>
    <property type="evidence" value="ECO:0007669"/>
    <property type="project" value="TreeGrafter"/>
</dbReference>
<name>A0A7X3FXL2_9BURK</name>
<reference evidence="7 8" key="1">
    <citation type="submission" date="2019-12" db="EMBL/GenBank/DDBJ databases">
        <authorList>
            <person name="Li C."/>
            <person name="Zhao J."/>
        </authorList>
    </citation>
    <scope>NUCLEOTIDE SEQUENCE [LARGE SCALE GENOMIC DNA]</scope>
    <source>
        <strain evidence="7 8">NEAU-DD11</strain>
    </source>
</reference>
<feature type="domain" description="Protein kinase" evidence="5">
    <location>
        <begin position="275"/>
        <end position="539"/>
    </location>
</feature>